<keyword evidence="4 8" id="KW-0031">Aminopeptidase</keyword>
<gene>
    <name evidence="8" type="primary">pepA</name>
    <name evidence="10" type="ORF">SAMN04488561_6032</name>
</gene>
<dbReference type="EMBL" id="FNUC01000004">
    <property type="protein sequence ID" value="SEF17763.1"/>
    <property type="molecule type" value="Genomic_DNA"/>
</dbReference>
<keyword evidence="8" id="KW-0963">Cytoplasm</keyword>
<dbReference type="InterPro" id="IPR023042">
    <property type="entry name" value="Peptidase_M17_leu_NH2_pept"/>
</dbReference>
<evidence type="ECO:0000313" key="11">
    <source>
        <dbReference type="Proteomes" id="UP000181980"/>
    </source>
</evidence>
<evidence type="ECO:0000256" key="2">
    <source>
        <dbReference type="ARBA" id="ARBA00000967"/>
    </source>
</evidence>
<keyword evidence="8" id="KW-0479">Metal-binding</keyword>
<evidence type="ECO:0000256" key="3">
    <source>
        <dbReference type="ARBA" id="ARBA00009528"/>
    </source>
</evidence>
<feature type="binding site" evidence="8">
    <location>
        <position position="293"/>
    </location>
    <ligand>
        <name>Mn(2+)</name>
        <dbReference type="ChEBI" id="CHEBI:29035"/>
        <label>2</label>
    </ligand>
</feature>
<feature type="active site" evidence="8">
    <location>
        <position position="374"/>
    </location>
</feature>
<comment type="function">
    <text evidence="7 8">Presumably involved in the processing and regular turnover of intracellular proteins. Catalyzes the removal of unsubstituted N-terminal amino acids from various peptides.</text>
</comment>
<dbReference type="GO" id="GO:0030145">
    <property type="term" value="F:manganese ion binding"/>
    <property type="evidence" value="ECO:0007669"/>
    <property type="project" value="UniProtKB-UniRule"/>
</dbReference>
<dbReference type="GO" id="GO:0005737">
    <property type="term" value="C:cytoplasm"/>
    <property type="evidence" value="ECO:0007669"/>
    <property type="project" value="UniProtKB-SubCell"/>
</dbReference>
<feature type="binding site" evidence="8">
    <location>
        <position position="288"/>
    </location>
    <ligand>
        <name>Mn(2+)</name>
        <dbReference type="ChEBI" id="CHEBI:29035"/>
        <label>2</label>
    </ligand>
</feature>
<feature type="binding site" evidence="8">
    <location>
        <position position="370"/>
    </location>
    <ligand>
        <name>Mn(2+)</name>
        <dbReference type="ChEBI" id="CHEBI:29035"/>
        <label>1</label>
    </ligand>
</feature>
<feature type="binding site" evidence="8">
    <location>
        <position position="311"/>
    </location>
    <ligand>
        <name>Mn(2+)</name>
        <dbReference type="ChEBI" id="CHEBI:29035"/>
        <label>2</label>
    </ligand>
</feature>
<protein>
    <recommendedName>
        <fullName evidence="8">Probable cytosol aminopeptidase</fullName>
        <ecNumber evidence="8">3.4.11.1</ecNumber>
    </recommendedName>
    <alternativeName>
        <fullName evidence="8">Leucine aminopeptidase</fullName>
        <shortName evidence="8">LAP</shortName>
        <ecNumber evidence="8">3.4.11.10</ecNumber>
    </alternativeName>
    <alternativeName>
        <fullName evidence="8">Leucyl aminopeptidase</fullName>
    </alternativeName>
</protein>
<dbReference type="HAMAP" id="MF_00181">
    <property type="entry name" value="Cytosol_peptidase_M17"/>
    <property type="match status" value="1"/>
</dbReference>
<accession>A0A1H5PV86</accession>
<keyword evidence="6 8" id="KW-0378">Hydrolase</keyword>
<evidence type="ECO:0000256" key="1">
    <source>
        <dbReference type="ARBA" id="ARBA00000135"/>
    </source>
</evidence>
<dbReference type="Gene3D" id="3.40.220.10">
    <property type="entry name" value="Leucine Aminopeptidase, subunit E, domain 1"/>
    <property type="match status" value="1"/>
</dbReference>
<evidence type="ECO:0000256" key="4">
    <source>
        <dbReference type="ARBA" id="ARBA00022438"/>
    </source>
</evidence>
<keyword evidence="5 8" id="KW-0645">Protease</keyword>
<sequence length="525" mass="53388">MSAESTVRPTEVVVDARPLLDAEAGVLALAVWPDDPSGADGDDGDDGSPWIGPGGAEVAEALGLDLFAALERDGGTGKAGEVVSVQVYAEGRGAASVDGEVDVTRVLLVGLGDGSAAAYRKAGAALARAARGADRLASAVTATADDAATRAFVEGAVLATYALAGFRSTPVPAAKRPLGTLVVAGGGAQADVVAAAVAVAGASWTARDLAQTPSNVKDPEWLAEQARRIGAEHRLDVRVRDEKALADEGFGGILAVGQGSDRPPRLIALRYDPPNAGPGTPHVVLVGKGITYDTGGLSLKPREGMVTMKTDMTGGAVVMGVLSAVRELGVDVRVTGLVAAAENMPGAAAQRPSDVIRQYDGTTVEVLNTDAEGRLVLADGIGYAVAELEPTVIVDVATLTGAATTALGRGHGALYATSDRLAAALRDAGEAAGERLWRLPLVDDYRFGLDSAIADVAHIDTEHLGGGSILAALFLQRFVGDVPWAHLDIAGPGRAESDKAELVKGGTGFGVRALLYWLEAGAPVA</sequence>
<comment type="subcellular location">
    <subcellularLocation>
        <location evidence="8">Cytoplasm</location>
    </subcellularLocation>
</comment>
<keyword evidence="11" id="KW-1185">Reference proteome</keyword>
<dbReference type="SUPFAM" id="SSF52949">
    <property type="entry name" value="Macro domain-like"/>
    <property type="match status" value="1"/>
</dbReference>
<reference evidence="11" key="1">
    <citation type="submission" date="2016-10" db="EMBL/GenBank/DDBJ databases">
        <authorList>
            <person name="Varghese N."/>
            <person name="Submissions S."/>
        </authorList>
    </citation>
    <scope>NUCLEOTIDE SEQUENCE [LARGE SCALE GENOMIC DNA]</scope>
    <source>
        <strain evidence="11">DSM 45237</strain>
    </source>
</reference>
<evidence type="ECO:0000313" key="10">
    <source>
        <dbReference type="EMBL" id="SEF17763.1"/>
    </source>
</evidence>
<dbReference type="Pfam" id="PF02789">
    <property type="entry name" value="Peptidase_M17_N"/>
    <property type="match status" value="1"/>
</dbReference>
<dbReference type="PRINTS" id="PR00481">
    <property type="entry name" value="LAMNOPPTDASE"/>
</dbReference>
<dbReference type="PROSITE" id="PS00631">
    <property type="entry name" value="CYTOSOL_AP"/>
    <property type="match status" value="1"/>
</dbReference>
<dbReference type="InterPro" id="IPR000819">
    <property type="entry name" value="Peptidase_M17_C"/>
</dbReference>
<dbReference type="Pfam" id="PF00883">
    <property type="entry name" value="Peptidase_M17"/>
    <property type="match status" value="1"/>
</dbReference>
<comment type="similarity">
    <text evidence="3 8">Belongs to the peptidase M17 family.</text>
</comment>
<feature type="binding site" evidence="8">
    <location>
        <position position="372"/>
    </location>
    <ligand>
        <name>Mn(2+)</name>
        <dbReference type="ChEBI" id="CHEBI:29035"/>
        <label>2</label>
    </ligand>
</feature>
<feature type="binding site" evidence="8">
    <location>
        <position position="293"/>
    </location>
    <ligand>
        <name>Mn(2+)</name>
        <dbReference type="ChEBI" id="CHEBI:29035"/>
        <label>1</label>
    </ligand>
</feature>
<evidence type="ECO:0000256" key="8">
    <source>
        <dbReference type="HAMAP-Rule" id="MF_00181"/>
    </source>
</evidence>
<dbReference type="EC" id="3.4.11.1" evidence="8"/>
<comment type="cofactor">
    <cofactor evidence="8">
        <name>Mn(2+)</name>
        <dbReference type="ChEBI" id="CHEBI:29035"/>
    </cofactor>
    <text evidence="8">Binds 2 manganese ions per subunit.</text>
</comment>
<organism evidence="10 11">
    <name type="scientific">Jiangella alba</name>
    <dbReference type="NCBI Taxonomy" id="561176"/>
    <lineage>
        <taxon>Bacteria</taxon>
        <taxon>Bacillati</taxon>
        <taxon>Actinomycetota</taxon>
        <taxon>Actinomycetes</taxon>
        <taxon>Jiangellales</taxon>
        <taxon>Jiangellaceae</taxon>
        <taxon>Jiangella</taxon>
    </lineage>
</organism>
<dbReference type="GO" id="GO:0006508">
    <property type="term" value="P:proteolysis"/>
    <property type="evidence" value="ECO:0007669"/>
    <property type="project" value="UniProtKB-KW"/>
</dbReference>
<dbReference type="PANTHER" id="PTHR11963:SF23">
    <property type="entry name" value="CYTOSOL AMINOPEPTIDASE"/>
    <property type="match status" value="1"/>
</dbReference>
<dbReference type="PANTHER" id="PTHR11963">
    <property type="entry name" value="LEUCINE AMINOPEPTIDASE-RELATED"/>
    <property type="match status" value="1"/>
</dbReference>
<dbReference type="InterPro" id="IPR043472">
    <property type="entry name" value="Macro_dom-like"/>
</dbReference>
<name>A0A1H5PV86_9ACTN</name>
<dbReference type="GO" id="GO:0070006">
    <property type="term" value="F:metalloaminopeptidase activity"/>
    <property type="evidence" value="ECO:0007669"/>
    <property type="project" value="InterPro"/>
</dbReference>
<dbReference type="EC" id="3.4.11.10" evidence="8"/>
<dbReference type="STRING" id="561176.SAMN04488561_6032"/>
<evidence type="ECO:0000256" key="7">
    <source>
        <dbReference type="ARBA" id="ARBA00049972"/>
    </source>
</evidence>
<dbReference type="InterPro" id="IPR011356">
    <property type="entry name" value="Leucine_aapep/pepB"/>
</dbReference>
<dbReference type="CDD" id="cd00433">
    <property type="entry name" value="Peptidase_M17"/>
    <property type="match status" value="1"/>
</dbReference>
<evidence type="ECO:0000259" key="9">
    <source>
        <dbReference type="PROSITE" id="PS00631"/>
    </source>
</evidence>
<keyword evidence="8" id="KW-0464">Manganese</keyword>
<comment type="catalytic activity">
    <reaction evidence="1 8">
        <text>Release of an N-terminal amino acid, Xaa-|-Yaa-, in which Xaa is preferably Leu, but may be other amino acids including Pro although not Arg or Lys, and Yaa may be Pro. Amino acid amides and methyl esters are also readily hydrolyzed, but rates on arylamides are exceedingly low.</text>
        <dbReference type="EC" id="3.4.11.1"/>
    </reaction>
</comment>
<dbReference type="InterPro" id="IPR008283">
    <property type="entry name" value="Peptidase_M17_N"/>
</dbReference>
<comment type="catalytic activity">
    <reaction evidence="2 8">
        <text>Release of an N-terminal amino acid, preferentially leucine, but not glutamic or aspartic acids.</text>
        <dbReference type="EC" id="3.4.11.10"/>
    </reaction>
</comment>
<dbReference type="Proteomes" id="UP000181980">
    <property type="component" value="Unassembled WGS sequence"/>
</dbReference>
<dbReference type="AlphaFoldDB" id="A0A1H5PV86"/>
<dbReference type="NCBIfam" id="NF002073">
    <property type="entry name" value="PRK00913.1-2"/>
    <property type="match status" value="1"/>
</dbReference>
<proteinExistence type="inferred from homology"/>
<dbReference type="SUPFAM" id="SSF53187">
    <property type="entry name" value="Zn-dependent exopeptidases"/>
    <property type="match status" value="1"/>
</dbReference>
<feature type="active site" evidence="8">
    <location>
        <position position="300"/>
    </location>
</feature>
<evidence type="ECO:0000256" key="6">
    <source>
        <dbReference type="ARBA" id="ARBA00022801"/>
    </source>
</evidence>
<dbReference type="RefSeq" id="WP_069114397.1">
    <property type="nucleotide sequence ID" value="NZ_FNUC01000004.1"/>
</dbReference>
<feature type="domain" description="Cytosol aminopeptidase" evidence="9">
    <location>
        <begin position="368"/>
        <end position="375"/>
    </location>
</feature>
<evidence type="ECO:0000256" key="5">
    <source>
        <dbReference type="ARBA" id="ARBA00022670"/>
    </source>
</evidence>
<dbReference type="Gene3D" id="3.40.630.10">
    <property type="entry name" value="Zn peptidases"/>
    <property type="match status" value="1"/>
</dbReference>
<feature type="binding site" evidence="8">
    <location>
        <position position="372"/>
    </location>
    <ligand>
        <name>Mn(2+)</name>
        <dbReference type="ChEBI" id="CHEBI:29035"/>
        <label>1</label>
    </ligand>
</feature>